<sequence length="262" mass="30210">MVSVIISAFNTPEITAIHVREAMRSTLVPDEIIVVNDHGNVELKGMLQKLDINTKLIYAYIEDDIPWNYTGARNLGVWLSRGDILVSEDSDNIPARTLYADMLERLNKEPYVDMVQAGKRPIATMEDAMNKPFKEWKAINDRAAHDDSFMIRREQYLKVRGYDERFAGAYAWACTEWTRRIGRAGIVVDRIDTPYWTIHGGDTKVCECEKSKEERAATPLCKDCGLAFKRRSYRNYGLARNNTYIQPPEGIINFRYNFQILK</sequence>
<reference evidence="2" key="1">
    <citation type="journal article" date="2015" name="Nature">
        <title>Complex archaea that bridge the gap between prokaryotes and eukaryotes.</title>
        <authorList>
            <person name="Spang A."/>
            <person name="Saw J.H."/>
            <person name="Jorgensen S.L."/>
            <person name="Zaremba-Niedzwiedzka K."/>
            <person name="Martijn J."/>
            <person name="Lind A.E."/>
            <person name="van Eijk R."/>
            <person name="Schleper C."/>
            <person name="Guy L."/>
            <person name="Ettema T.J."/>
        </authorList>
    </citation>
    <scope>NUCLEOTIDE SEQUENCE</scope>
</reference>
<dbReference type="AlphaFoldDB" id="A0A0F9RXM4"/>
<dbReference type="SUPFAM" id="SSF53448">
    <property type="entry name" value="Nucleotide-diphospho-sugar transferases"/>
    <property type="match status" value="1"/>
</dbReference>
<name>A0A0F9RXM4_9ZZZZ</name>
<gene>
    <name evidence="2" type="ORF">LCGC14_0540520</name>
</gene>
<proteinExistence type="predicted"/>
<evidence type="ECO:0000259" key="1">
    <source>
        <dbReference type="Pfam" id="PF00535"/>
    </source>
</evidence>
<evidence type="ECO:0000313" key="2">
    <source>
        <dbReference type="EMBL" id="KKN59589.1"/>
    </source>
</evidence>
<feature type="domain" description="Glycosyltransferase 2-like" evidence="1">
    <location>
        <begin position="3"/>
        <end position="133"/>
    </location>
</feature>
<dbReference type="Pfam" id="PF00535">
    <property type="entry name" value="Glycos_transf_2"/>
    <property type="match status" value="1"/>
</dbReference>
<dbReference type="CDD" id="cd00761">
    <property type="entry name" value="Glyco_tranf_GTA_type"/>
    <property type="match status" value="1"/>
</dbReference>
<dbReference type="EMBL" id="LAZR01000721">
    <property type="protein sequence ID" value="KKN59589.1"/>
    <property type="molecule type" value="Genomic_DNA"/>
</dbReference>
<organism evidence="2">
    <name type="scientific">marine sediment metagenome</name>
    <dbReference type="NCBI Taxonomy" id="412755"/>
    <lineage>
        <taxon>unclassified sequences</taxon>
        <taxon>metagenomes</taxon>
        <taxon>ecological metagenomes</taxon>
    </lineage>
</organism>
<comment type="caution">
    <text evidence="2">The sequence shown here is derived from an EMBL/GenBank/DDBJ whole genome shotgun (WGS) entry which is preliminary data.</text>
</comment>
<protein>
    <recommendedName>
        <fullName evidence="1">Glycosyltransferase 2-like domain-containing protein</fullName>
    </recommendedName>
</protein>
<dbReference type="InterPro" id="IPR029044">
    <property type="entry name" value="Nucleotide-diphossugar_trans"/>
</dbReference>
<dbReference type="Gene3D" id="3.90.550.10">
    <property type="entry name" value="Spore Coat Polysaccharide Biosynthesis Protein SpsA, Chain A"/>
    <property type="match status" value="1"/>
</dbReference>
<dbReference type="InterPro" id="IPR001173">
    <property type="entry name" value="Glyco_trans_2-like"/>
</dbReference>
<accession>A0A0F9RXM4</accession>